<organism evidence="1 2">
    <name type="scientific">Elysia crispata</name>
    <name type="common">lettuce slug</name>
    <dbReference type="NCBI Taxonomy" id="231223"/>
    <lineage>
        <taxon>Eukaryota</taxon>
        <taxon>Metazoa</taxon>
        <taxon>Spiralia</taxon>
        <taxon>Lophotrochozoa</taxon>
        <taxon>Mollusca</taxon>
        <taxon>Gastropoda</taxon>
        <taxon>Heterobranchia</taxon>
        <taxon>Euthyneura</taxon>
        <taxon>Panpulmonata</taxon>
        <taxon>Sacoglossa</taxon>
        <taxon>Placobranchoidea</taxon>
        <taxon>Plakobranchidae</taxon>
        <taxon>Elysia</taxon>
    </lineage>
</organism>
<name>A0AAE1ARG4_9GAST</name>
<dbReference type="AlphaFoldDB" id="A0AAE1ARG4"/>
<dbReference type="Proteomes" id="UP001283361">
    <property type="component" value="Unassembled WGS sequence"/>
</dbReference>
<reference evidence="1" key="1">
    <citation type="journal article" date="2023" name="G3 (Bethesda)">
        <title>A reference genome for the long-term kleptoplast-retaining sea slug Elysia crispata morphotype clarki.</title>
        <authorList>
            <person name="Eastman K.E."/>
            <person name="Pendleton A.L."/>
            <person name="Shaikh M.A."/>
            <person name="Suttiyut T."/>
            <person name="Ogas R."/>
            <person name="Tomko P."/>
            <person name="Gavelis G."/>
            <person name="Widhalm J.R."/>
            <person name="Wisecaver J.H."/>
        </authorList>
    </citation>
    <scope>NUCLEOTIDE SEQUENCE</scope>
    <source>
        <strain evidence="1">ECLA1</strain>
    </source>
</reference>
<evidence type="ECO:0000313" key="2">
    <source>
        <dbReference type="Proteomes" id="UP001283361"/>
    </source>
</evidence>
<keyword evidence="2" id="KW-1185">Reference proteome</keyword>
<dbReference type="EMBL" id="JAWDGP010001363">
    <property type="protein sequence ID" value="KAK3792578.1"/>
    <property type="molecule type" value="Genomic_DNA"/>
</dbReference>
<comment type="caution">
    <text evidence="1">The sequence shown here is derived from an EMBL/GenBank/DDBJ whole genome shotgun (WGS) entry which is preliminary data.</text>
</comment>
<accession>A0AAE1ARG4</accession>
<proteinExistence type="predicted"/>
<evidence type="ECO:0000313" key="1">
    <source>
        <dbReference type="EMBL" id="KAK3792578.1"/>
    </source>
</evidence>
<sequence length="90" mass="10064">MDDMRRSYQCAAALDLYIRGVQGRASTDDTTSAGGQGSRVDNLFCTEVPVTLVVLHSGILAWRQTTTLNGLAQLIEFYRPGIVSDWFYRF</sequence>
<gene>
    <name evidence="1" type="ORF">RRG08_009936</name>
</gene>
<protein>
    <submittedName>
        <fullName evidence="1">Uncharacterized protein</fullName>
    </submittedName>
</protein>